<feature type="transmembrane region" description="Helical" evidence="1">
    <location>
        <begin position="146"/>
        <end position="163"/>
    </location>
</feature>
<dbReference type="OrthoDB" id="205566at2157"/>
<comment type="caution">
    <text evidence="2">The sequence shown here is derived from an EMBL/GenBank/DDBJ whole genome shotgun (WGS) entry which is preliminary data.</text>
</comment>
<evidence type="ECO:0000313" key="2">
    <source>
        <dbReference type="EMBL" id="RRJ29465.1"/>
    </source>
</evidence>
<feature type="transmembrane region" description="Helical" evidence="1">
    <location>
        <begin position="170"/>
        <end position="203"/>
    </location>
</feature>
<feature type="transmembrane region" description="Helical" evidence="1">
    <location>
        <begin position="367"/>
        <end position="384"/>
    </location>
</feature>
<name>A0A3P3R7X4_9EURY</name>
<feature type="transmembrane region" description="Helical" evidence="1">
    <location>
        <begin position="268"/>
        <end position="290"/>
    </location>
</feature>
<dbReference type="EMBL" id="RRCH01000028">
    <property type="protein sequence ID" value="RRJ29465.1"/>
    <property type="molecule type" value="Genomic_DNA"/>
</dbReference>
<evidence type="ECO:0000313" key="3">
    <source>
        <dbReference type="Proteomes" id="UP000282322"/>
    </source>
</evidence>
<feature type="transmembrane region" description="Helical" evidence="1">
    <location>
        <begin position="396"/>
        <end position="415"/>
    </location>
</feature>
<proteinExistence type="predicted"/>
<reference evidence="2 3" key="1">
    <citation type="submission" date="2018-11" db="EMBL/GenBank/DDBJ databases">
        <title>Taxonoimc description of Halomarina strain SPP-AMP-1.</title>
        <authorList>
            <person name="Pal Y."/>
            <person name="Srinivasana K."/>
            <person name="Verma A."/>
            <person name="Kumar P."/>
        </authorList>
    </citation>
    <scope>NUCLEOTIDE SEQUENCE [LARGE SCALE GENOMIC DNA]</scope>
    <source>
        <strain evidence="2 3">SPP-AMP-1</strain>
    </source>
</reference>
<feature type="transmembrane region" description="Helical" evidence="1">
    <location>
        <begin position="7"/>
        <end position="28"/>
    </location>
</feature>
<organism evidence="2 3">
    <name type="scientific">Halocatena pleomorpha</name>
    <dbReference type="NCBI Taxonomy" id="1785090"/>
    <lineage>
        <taxon>Archaea</taxon>
        <taxon>Methanobacteriati</taxon>
        <taxon>Methanobacteriota</taxon>
        <taxon>Stenosarchaea group</taxon>
        <taxon>Halobacteria</taxon>
        <taxon>Halobacteriales</taxon>
        <taxon>Natronomonadaceae</taxon>
        <taxon>Halocatena</taxon>
    </lineage>
</organism>
<protein>
    <submittedName>
        <fullName evidence="2">Sodium/phosphate symporter</fullName>
    </submittedName>
</protein>
<gene>
    <name evidence="2" type="ORF">EIK79_12555</name>
</gene>
<sequence>MTERRTFALVAVAVFLVGFAMRTIPLYWSPLPFNLDGFHFAALARGVLKTGHLSVNNAFKPDEYTFTVLLSITSRITGISPLHVAQFLTASIGAILCLFVVLVTRGVGRHLGWSVRDVRTAMTVAGLVIATEGIFLGRSAAVSSEGIGHVLVVMSVFVLAYALRTNRPSWFVLSGIVFLILPLTHNLSTIIGLLSCVSLLTLYLGTSESGSSVIAGVLVLGFCGYAVLYYGVTGMDAMRISAVPGLFVAWTIVLVLLVRWLPTTDSRFQYGVPSVILLSGAGLVVGNHFVQIFPGTASSEVITMLYILPIAVIGIVAARGIPIPIDGGVEGYATVAMLFGSLTLIGFALTGGLTVEYQSLAIRGQTYVHLPFPILAGLGVVAFGTTRDSDRLKTTAVVLLVVCSVVSAPLAFSGLRATSAQPLVTQPELEAAAFASTHADGWTSDGHMTRLASRYYPEQTGSDVSERGVYEWLKGSGTEPRCPVVARRSWTTVGVQLFPASPGHITPAAYDRFDARRNVVYSVSGTDRIIYSIPTTGRTASC</sequence>
<feature type="transmembrane region" description="Helical" evidence="1">
    <location>
        <begin position="331"/>
        <end position="355"/>
    </location>
</feature>
<feature type="transmembrane region" description="Helical" evidence="1">
    <location>
        <begin position="242"/>
        <end position="262"/>
    </location>
</feature>
<feature type="transmembrane region" description="Helical" evidence="1">
    <location>
        <begin position="87"/>
        <end position="108"/>
    </location>
</feature>
<feature type="transmembrane region" description="Helical" evidence="1">
    <location>
        <begin position="209"/>
        <end position="230"/>
    </location>
</feature>
<keyword evidence="1" id="KW-0472">Membrane</keyword>
<keyword evidence="3" id="KW-1185">Reference proteome</keyword>
<dbReference type="AlphaFoldDB" id="A0A3P3R7X4"/>
<keyword evidence="1" id="KW-1133">Transmembrane helix</keyword>
<dbReference type="RefSeq" id="WP_124955454.1">
    <property type="nucleotide sequence ID" value="NZ_RRCH01000028.1"/>
</dbReference>
<evidence type="ECO:0000256" key="1">
    <source>
        <dbReference type="SAM" id="Phobius"/>
    </source>
</evidence>
<accession>A0A3P3R7X4</accession>
<dbReference type="Proteomes" id="UP000282322">
    <property type="component" value="Unassembled WGS sequence"/>
</dbReference>
<feature type="transmembrane region" description="Helical" evidence="1">
    <location>
        <begin position="302"/>
        <end position="325"/>
    </location>
</feature>
<keyword evidence="1" id="KW-0812">Transmembrane</keyword>
<feature type="transmembrane region" description="Helical" evidence="1">
    <location>
        <begin position="120"/>
        <end position="140"/>
    </location>
</feature>